<sequence length="278" mass="30706">MTIWHPLFAMLATSLLSAMNLHTDGQEKDTVFGDLNQLQSLTSAMDERSLVLALGAFAEDALGDLIRAFMLPGEQANRLLNGFNAPIGTFSARIKTAFALGLITEAQHNDLDRLRKVRNIFAHGWKPTSLTDQNIASHVSAMNFSTLDEDFPETPIDKVRTSIGALLIELRSATHQITKNRLGAKLIGTHLLAGLTGPLNNQVKECETRLAEIITEMREASGDRARFLQASYVRWTGKFEIVRRNAPAEGREKIRAALADIESQWSQLKKCSDFAGCT</sequence>
<name>A0ABX8TEI5_9CAUL</name>
<reference evidence="2 3" key="1">
    <citation type="submission" date="2021-07" db="EMBL/GenBank/DDBJ databases">
        <title>Isolation and characterization of bacteria from a gold mining with a capacity of golden bioaccumulation.</title>
        <authorList>
            <person name="Yang X.J."/>
        </authorList>
    </citation>
    <scope>NUCLEOTIDE SEQUENCE [LARGE SCALE GENOMIC DNA]</scope>
    <source>
        <strain evidence="2 3">Au29</strain>
    </source>
</reference>
<keyword evidence="1" id="KW-0732">Signal</keyword>
<dbReference type="InterPro" id="IPR007761">
    <property type="entry name" value="MtlR-like"/>
</dbReference>
<dbReference type="RefSeq" id="WP_219355163.1">
    <property type="nucleotide sequence ID" value="NZ_CP080034.1"/>
</dbReference>
<organism evidence="2 3">
    <name type="scientific">Brevundimonas nasdae</name>
    <dbReference type="NCBI Taxonomy" id="172043"/>
    <lineage>
        <taxon>Bacteria</taxon>
        <taxon>Pseudomonadati</taxon>
        <taxon>Pseudomonadota</taxon>
        <taxon>Alphaproteobacteria</taxon>
        <taxon>Caulobacterales</taxon>
        <taxon>Caulobacteraceae</taxon>
        <taxon>Brevundimonas</taxon>
    </lineage>
</organism>
<evidence type="ECO:0000313" key="2">
    <source>
        <dbReference type="EMBL" id="QYC09605.1"/>
    </source>
</evidence>
<proteinExistence type="predicted"/>
<feature type="signal peptide" evidence="1">
    <location>
        <begin position="1"/>
        <end position="18"/>
    </location>
</feature>
<evidence type="ECO:0000256" key="1">
    <source>
        <dbReference type="SAM" id="SignalP"/>
    </source>
</evidence>
<accession>A0ABX8TEI5</accession>
<dbReference type="EMBL" id="CP080034">
    <property type="protein sequence ID" value="QYC09605.1"/>
    <property type="molecule type" value="Genomic_DNA"/>
</dbReference>
<protein>
    <submittedName>
        <fullName evidence="2">DUF4145 domain-containing protein</fullName>
    </submittedName>
</protein>
<feature type="chain" id="PRO_5046287238" evidence="1">
    <location>
        <begin position="19"/>
        <end position="278"/>
    </location>
</feature>
<dbReference type="Proteomes" id="UP000824334">
    <property type="component" value="Chromosome"/>
</dbReference>
<dbReference type="GeneID" id="94376309"/>
<dbReference type="PANTHER" id="PTHR37941">
    <property type="entry name" value="FUMARASE E-RELATED"/>
    <property type="match status" value="1"/>
</dbReference>
<evidence type="ECO:0000313" key="3">
    <source>
        <dbReference type="Proteomes" id="UP000824334"/>
    </source>
</evidence>
<dbReference type="PANTHER" id="PTHR37941:SF1">
    <property type="entry name" value="FUMARASE E-RELATED"/>
    <property type="match status" value="1"/>
</dbReference>
<gene>
    <name evidence="2" type="ORF">KWG56_13565</name>
</gene>
<keyword evidence="3" id="KW-1185">Reference proteome</keyword>